<accession>A0A5C0B564</accession>
<protein>
    <submittedName>
        <fullName evidence="1">Uncharacterized protein</fullName>
    </submittedName>
</protein>
<dbReference type="OrthoDB" id="7605668at2"/>
<keyword evidence="2" id="KW-1185">Reference proteome</keyword>
<dbReference type="RefSeq" id="WP_148818726.1">
    <property type="nucleotide sequence ID" value="NZ_CP043046.1"/>
</dbReference>
<dbReference type="AlphaFoldDB" id="A0A5C0B564"/>
<gene>
    <name evidence="1" type="ORF">FXN63_26595</name>
</gene>
<reference evidence="1 2" key="1">
    <citation type="submission" date="2019-08" db="EMBL/GenBank/DDBJ databases">
        <title>Amphibian skin-associated Pigmentiphaga: genome sequence and occurrence across geography and hosts.</title>
        <authorList>
            <person name="Bletz M.C."/>
            <person name="Bunk B."/>
            <person name="Sproeer C."/>
            <person name="Biwer P."/>
            <person name="Reiter S."/>
            <person name="Rabemananjara F.C.E."/>
            <person name="Schulz S."/>
            <person name="Overmann J."/>
            <person name="Vences M."/>
        </authorList>
    </citation>
    <scope>NUCLEOTIDE SEQUENCE [LARGE SCALE GENOMIC DNA]</scope>
    <source>
        <strain evidence="1 2">Mada1488</strain>
    </source>
</reference>
<dbReference type="EMBL" id="CP043046">
    <property type="protein sequence ID" value="QEI09016.1"/>
    <property type="molecule type" value="Genomic_DNA"/>
</dbReference>
<evidence type="ECO:0000313" key="1">
    <source>
        <dbReference type="EMBL" id="QEI09016.1"/>
    </source>
</evidence>
<evidence type="ECO:0000313" key="2">
    <source>
        <dbReference type="Proteomes" id="UP000325161"/>
    </source>
</evidence>
<name>A0A5C0B564_9BURK</name>
<dbReference type="KEGG" id="pacr:FXN63_26595"/>
<proteinExistence type="predicted"/>
<sequence>MHVTHYPLHDGHLTSVAIADDRAVLGLRQADGTSWTMTLQGVDALNIDGFRLGNTILTLRSIRGVGREDRPGEDLPVAQDVHAALDALFPAPHASARPDIHAAHAAFIAAKLAGLSAGQAVLLVLSPAYGAELSAYCLTVDLQADRQTG</sequence>
<organism evidence="1 2">
    <name type="scientific">Pigmentiphaga aceris</name>
    <dbReference type="NCBI Taxonomy" id="1940612"/>
    <lineage>
        <taxon>Bacteria</taxon>
        <taxon>Pseudomonadati</taxon>
        <taxon>Pseudomonadota</taxon>
        <taxon>Betaproteobacteria</taxon>
        <taxon>Burkholderiales</taxon>
        <taxon>Alcaligenaceae</taxon>
        <taxon>Pigmentiphaga</taxon>
    </lineage>
</organism>
<dbReference type="Proteomes" id="UP000325161">
    <property type="component" value="Chromosome"/>
</dbReference>